<dbReference type="Pfam" id="PF00147">
    <property type="entry name" value="Fibrinogen_C"/>
    <property type="match status" value="1"/>
</dbReference>
<evidence type="ECO:0000259" key="1">
    <source>
        <dbReference type="PROSITE" id="PS51406"/>
    </source>
</evidence>
<proteinExistence type="predicted"/>
<dbReference type="PROSITE" id="PS51406">
    <property type="entry name" value="FIBRINOGEN_C_2"/>
    <property type="match status" value="1"/>
</dbReference>
<dbReference type="Gene3D" id="3.90.215.10">
    <property type="entry name" value="Gamma Fibrinogen, chain A, domain 1"/>
    <property type="match status" value="1"/>
</dbReference>
<comment type="caution">
    <text evidence="2">The sequence shown here is derived from an EMBL/GenBank/DDBJ whole genome shotgun (WGS) entry which is preliminary data.</text>
</comment>
<dbReference type="CDD" id="cd00087">
    <property type="entry name" value="FReD"/>
    <property type="match status" value="1"/>
</dbReference>
<dbReference type="NCBIfam" id="NF040941">
    <property type="entry name" value="GGGWT_bact"/>
    <property type="match status" value="1"/>
</dbReference>
<dbReference type="InterPro" id="IPR036056">
    <property type="entry name" value="Fibrinogen-like_C"/>
</dbReference>
<name>A0A6A0H4T8_HYAAZ</name>
<reference evidence="2" key="3">
    <citation type="submission" date="2019-06" db="EMBL/GenBank/DDBJ databases">
        <authorList>
            <person name="Poynton C."/>
            <person name="Hasenbein S."/>
            <person name="Benoit J.B."/>
            <person name="Sepulveda M.S."/>
            <person name="Poelchau M.F."/>
            <person name="Murali S.C."/>
            <person name="Chen S."/>
            <person name="Glastad K.M."/>
            <person name="Werren J.H."/>
            <person name="Vineis J.H."/>
            <person name="Bowen J.L."/>
            <person name="Friedrich M."/>
            <person name="Jones J."/>
            <person name="Robertson H.M."/>
            <person name="Feyereisen R."/>
            <person name="Mechler-Hickson A."/>
            <person name="Mathers N."/>
            <person name="Lee C.E."/>
            <person name="Colbourne J.K."/>
            <person name="Biales A."/>
            <person name="Johnston J.S."/>
            <person name="Wellborn G.A."/>
            <person name="Rosendale A.J."/>
            <person name="Cridge A.G."/>
            <person name="Munoz-Torres M.C."/>
            <person name="Bain P.A."/>
            <person name="Manny A.R."/>
            <person name="Major K.M."/>
            <person name="Lambert F.N."/>
            <person name="Vulpe C.D."/>
            <person name="Tuck P."/>
            <person name="Blalock B.J."/>
            <person name="Lin Y.-Y."/>
            <person name="Smith M.E."/>
            <person name="Ochoa-Acuna H."/>
            <person name="Chen M.-J.M."/>
            <person name="Childers C.P."/>
            <person name="Qu J."/>
            <person name="Dugan S."/>
            <person name="Lee S.L."/>
            <person name="Chao H."/>
            <person name="Dinh H."/>
            <person name="Han Y."/>
            <person name="Doddapaneni H."/>
            <person name="Worley K.C."/>
            <person name="Muzny D.M."/>
            <person name="Gibbs R.A."/>
            <person name="Richards S."/>
        </authorList>
    </citation>
    <scope>NUCLEOTIDE SEQUENCE</scope>
    <source>
        <strain evidence="2">HAZT.00-mixed</strain>
        <tissue evidence="2">Whole organism</tissue>
    </source>
</reference>
<dbReference type="AlphaFoldDB" id="A0A6A0H4T8"/>
<accession>A0A6A0H4T8</accession>
<dbReference type="InterPro" id="IPR002181">
    <property type="entry name" value="Fibrinogen_a/b/g_C_dom"/>
</dbReference>
<protein>
    <recommendedName>
        <fullName evidence="1">Fibrinogen C-terminal domain-containing protein</fullName>
    </recommendedName>
</protein>
<dbReference type="PANTHER" id="PTHR19143">
    <property type="entry name" value="FIBRINOGEN/TENASCIN/ANGIOPOEITIN"/>
    <property type="match status" value="1"/>
</dbReference>
<dbReference type="OrthoDB" id="6145874at2759"/>
<evidence type="ECO:0000313" key="2">
    <source>
        <dbReference type="EMBL" id="KAA0197742.1"/>
    </source>
</evidence>
<dbReference type="Proteomes" id="UP000711488">
    <property type="component" value="Unassembled WGS sequence"/>
</dbReference>
<reference evidence="2" key="1">
    <citation type="submission" date="2014-08" db="EMBL/GenBank/DDBJ databases">
        <authorList>
            <person name="Murali S."/>
            <person name="Richards S."/>
            <person name="Bandaranaike D."/>
            <person name="Bellair M."/>
            <person name="Blankenburg K."/>
            <person name="Chao H."/>
            <person name="Dinh H."/>
            <person name="Doddapaneni H."/>
            <person name="Dugan-Rocha S."/>
            <person name="Elkadiri S."/>
            <person name="Gnanaolivu R."/>
            <person name="Hughes D."/>
            <person name="Lee S."/>
            <person name="Li M."/>
            <person name="Ming W."/>
            <person name="Munidasa M."/>
            <person name="Muniz J."/>
            <person name="Nguyen L."/>
            <person name="Osuji N."/>
            <person name="Pu L.-L."/>
            <person name="Puazo M."/>
            <person name="Skinner E."/>
            <person name="Qu C."/>
            <person name="Quiroz J."/>
            <person name="Raj R."/>
            <person name="Weissenberger G."/>
            <person name="Xin Y."/>
            <person name="Zou X."/>
            <person name="Han Y."/>
            <person name="Worley K."/>
            <person name="Muzny D."/>
            <person name="Gibbs R."/>
        </authorList>
    </citation>
    <scope>NUCLEOTIDE SEQUENCE</scope>
    <source>
        <strain evidence="2">HAZT.00-mixed</strain>
        <tissue evidence="2">Whole organism</tissue>
    </source>
</reference>
<gene>
    <name evidence="2" type="ORF">HAZT_HAZT004693</name>
</gene>
<dbReference type="EMBL" id="JQDR03008020">
    <property type="protein sequence ID" value="KAA0197742.1"/>
    <property type="molecule type" value="Genomic_DNA"/>
</dbReference>
<dbReference type="GO" id="GO:0005615">
    <property type="term" value="C:extracellular space"/>
    <property type="evidence" value="ECO:0007669"/>
    <property type="project" value="TreeGrafter"/>
</dbReference>
<dbReference type="SMART" id="SM00186">
    <property type="entry name" value="FBG"/>
    <property type="match status" value="1"/>
</dbReference>
<feature type="domain" description="Fibrinogen C-terminal" evidence="1">
    <location>
        <begin position="64"/>
        <end position="294"/>
    </location>
</feature>
<dbReference type="InterPro" id="IPR014716">
    <property type="entry name" value="Fibrinogen_a/b/g_C_1"/>
</dbReference>
<dbReference type="InterPro" id="IPR050373">
    <property type="entry name" value="Fibrinogen_C-term_domain"/>
</dbReference>
<sequence length="295" mass="33929">MEKALSDNTLDYDEDEPDYEIDEGVFTSIGDMGKALRQVWDSFSKRMDGIERKVQRVEQQTLAILNRMAIVDCSALPDGTPTGIYTLYLDNQGTHSVRALCEMEAEGGGWTVILQRVPHEVVERATNFSRGLRDYKVGFGEPDGDYWIGLENIRKWTSSRDYQLRIQLEDFNGDTAFAHYDRFYLEDESNGYRLHVSGYRGNAGDSLSNLNNLDNYTAEGMMFSTHDDDRDTSHEINCAHYWNIGGWWFNRCSWANLMGPYKLPGQGDGIGINWHKWRNKQYLKSVLMMIRPPTT</sequence>
<dbReference type="SUPFAM" id="SSF56496">
    <property type="entry name" value="Fibrinogen C-terminal domain-like"/>
    <property type="match status" value="1"/>
</dbReference>
<reference evidence="2" key="2">
    <citation type="journal article" date="2018" name="Environ. Sci. Technol.">
        <title>The Toxicogenome of Hyalella azteca: A Model for Sediment Ecotoxicology and Evolutionary Toxicology.</title>
        <authorList>
            <person name="Poynton H.C."/>
            <person name="Hasenbein S."/>
            <person name="Benoit J.B."/>
            <person name="Sepulveda M.S."/>
            <person name="Poelchau M.F."/>
            <person name="Hughes D.S.T."/>
            <person name="Murali S.C."/>
            <person name="Chen S."/>
            <person name="Glastad K.M."/>
            <person name="Goodisman M.A.D."/>
            <person name="Werren J.H."/>
            <person name="Vineis J.H."/>
            <person name="Bowen J.L."/>
            <person name="Friedrich M."/>
            <person name="Jones J."/>
            <person name="Robertson H.M."/>
            <person name="Feyereisen R."/>
            <person name="Mechler-Hickson A."/>
            <person name="Mathers N."/>
            <person name="Lee C.E."/>
            <person name="Colbourne J.K."/>
            <person name="Biales A."/>
            <person name="Johnston J.S."/>
            <person name="Wellborn G.A."/>
            <person name="Rosendale A.J."/>
            <person name="Cridge A.G."/>
            <person name="Munoz-Torres M.C."/>
            <person name="Bain P.A."/>
            <person name="Manny A.R."/>
            <person name="Major K.M."/>
            <person name="Lambert F.N."/>
            <person name="Vulpe C.D."/>
            <person name="Tuck P."/>
            <person name="Blalock B.J."/>
            <person name="Lin Y.Y."/>
            <person name="Smith M.E."/>
            <person name="Ochoa-Acuna H."/>
            <person name="Chen M.M."/>
            <person name="Childers C.P."/>
            <person name="Qu J."/>
            <person name="Dugan S."/>
            <person name="Lee S.L."/>
            <person name="Chao H."/>
            <person name="Dinh H."/>
            <person name="Han Y."/>
            <person name="Doddapaneni H."/>
            <person name="Worley K.C."/>
            <person name="Muzny D.M."/>
            <person name="Gibbs R.A."/>
            <person name="Richards S."/>
        </authorList>
    </citation>
    <scope>NUCLEOTIDE SEQUENCE</scope>
    <source>
        <strain evidence="2">HAZT.00-mixed</strain>
        <tissue evidence="2">Whole organism</tissue>
    </source>
</reference>
<organism evidence="2">
    <name type="scientific">Hyalella azteca</name>
    <name type="common">Amphipod</name>
    <dbReference type="NCBI Taxonomy" id="294128"/>
    <lineage>
        <taxon>Eukaryota</taxon>
        <taxon>Metazoa</taxon>
        <taxon>Ecdysozoa</taxon>
        <taxon>Arthropoda</taxon>
        <taxon>Crustacea</taxon>
        <taxon>Multicrustacea</taxon>
        <taxon>Malacostraca</taxon>
        <taxon>Eumalacostraca</taxon>
        <taxon>Peracarida</taxon>
        <taxon>Amphipoda</taxon>
        <taxon>Senticaudata</taxon>
        <taxon>Talitrida</taxon>
        <taxon>Talitroidea</taxon>
        <taxon>Hyalellidae</taxon>
        <taxon>Hyalella</taxon>
    </lineage>
</organism>